<comment type="caution">
    <text evidence="2">The sequence shown here is derived from an EMBL/GenBank/DDBJ whole genome shotgun (WGS) entry which is preliminary data.</text>
</comment>
<protein>
    <submittedName>
        <fullName evidence="2">Antibiotic biosynthesis monooxygenase</fullName>
    </submittedName>
</protein>
<keyword evidence="2" id="KW-0503">Monooxygenase</keyword>
<keyword evidence="2" id="KW-0560">Oxidoreductase</keyword>
<dbReference type="Pfam" id="PF03992">
    <property type="entry name" value="ABM"/>
    <property type="match status" value="1"/>
</dbReference>
<dbReference type="Proteomes" id="UP001177120">
    <property type="component" value="Unassembled WGS sequence"/>
</dbReference>
<proteinExistence type="predicted"/>
<dbReference type="InterPro" id="IPR007138">
    <property type="entry name" value="ABM_dom"/>
</dbReference>
<dbReference type="InterPro" id="IPR011008">
    <property type="entry name" value="Dimeric_a/b-barrel"/>
</dbReference>
<gene>
    <name evidence="2" type="ORF">JQC72_15780</name>
</gene>
<organism evidence="2 3">
    <name type="scientific">Polycladomyces zharkentensis</name>
    <dbReference type="NCBI Taxonomy" id="2807616"/>
    <lineage>
        <taxon>Bacteria</taxon>
        <taxon>Bacillati</taxon>
        <taxon>Bacillota</taxon>
        <taxon>Bacilli</taxon>
        <taxon>Bacillales</taxon>
        <taxon>Thermoactinomycetaceae</taxon>
        <taxon>Polycladomyces</taxon>
    </lineage>
</organism>
<accession>A0ABS2WN14</accession>
<feature type="domain" description="ABM" evidence="1">
    <location>
        <begin position="28"/>
        <end position="115"/>
    </location>
</feature>
<dbReference type="RefSeq" id="WP_205497394.1">
    <property type="nucleotide sequence ID" value="NZ_JAFHAP010000019.1"/>
</dbReference>
<evidence type="ECO:0000313" key="3">
    <source>
        <dbReference type="Proteomes" id="UP001177120"/>
    </source>
</evidence>
<dbReference type="Gene3D" id="3.30.70.100">
    <property type="match status" value="1"/>
</dbReference>
<dbReference type="GO" id="GO:0004497">
    <property type="term" value="F:monooxygenase activity"/>
    <property type="evidence" value="ECO:0007669"/>
    <property type="project" value="UniProtKB-KW"/>
</dbReference>
<name>A0ABS2WN14_9BACL</name>
<dbReference type="PANTHER" id="PTHR37811:SF2">
    <property type="entry name" value="ABM DOMAIN-CONTAINING PROTEIN"/>
    <property type="match status" value="1"/>
</dbReference>
<keyword evidence="3" id="KW-1185">Reference proteome</keyword>
<dbReference type="SUPFAM" id="SSF54909">
    <property type="entry name" value="Dimeric alpha+beta barrel"/>
    <property type="match status" value="1"/>
</dbReference>
<dbReference type="PROSITE" id="PS51725">
    <property type="entry name" value="ABM"/>
    <property type="match status" value="1"/>
</dbReference>
<reference evidence="2" key="1">
    <citation type="journal article" date="2024" name="Int. J. Syst. Evol. Microbiol.">
        <title>Polycladomyces zharkentensis sp. nov., a novel thermophilic cellulose- and starch-degrading member of the Bacillota from a geothermal aquifer in Kazakhstan.</title>
        <authorList>
            <person name="Mashzhan A."/>
            <person name="Kistaubayeva A."/>
            <person name="Javier-Lopez R."/>
            <person name="Bissenova U."/>
            <person name="Bissenbay A."/>
            <person name="Birkeland N.K."/>
        </authorList>
    </citation>
    <scope>NUCLEOTIDE SEQUENCE</scope>
    <source>
        <strain evidence="2">ZKZ2T</strain>
    </source>
</reference>
<dbReference type="EMBL" id="JAFHAP010000019">
    <property type="protein sequence ID" value="MBN2910953.1"/>
    <property type="molecule type" value="Genomic_DNA"/>
</dbReference>
<dbReference type="PANTHER" id="PTHR37811">
    <property type="entry name" value="BLL5343 PROTEIN"/>
    <property type="match status" value="1"/>
</dbReference>
<sequence>MTIHSCNGNFPTKGGFALAIAPTPQPPYYAVIFTSLRSDQDAEAYAQMAERMVQLAKQQPGFLGVESVRDAEGFGITVSYWDSPESIRRWKAHAAHKIAQEKGKNGWYEQFFTRVCLVERDYRWERNPDG</sequence>
<dbReference type="InterPro" id="IPR052936">
    <property type="entry name" value="Jasmonate_Hydroxylase-like"/>
</dbReference>
<evidence type="ECO:0000259" key="1">
    <source>
        <dbReference type="PROSITE" id="PS51725"/>
    </source>
</evidence>
<evidence type="ECO:0000313" key="2">
    <source>
        <dbReference type="EMBL" id="MBN2910953.1"/>
    </source>
</evidence>